<dbReference type="InterPro" id="IPR047187">
    <property type="entry name" value="SF1_C_Upf1"/>
</dbReference>
<protein>
    <recommendedName>
        <fullName evidence="11">DNA helicase</fullName>
    </recommendedName>
</protein>
<evidence type="ECO:0000256" key="4">
    <source>
        <dbReference type="ARBA" id="ARBA00022806"/>
    </source>
</evidence>
<gene>
    <name evidence="9" type="ORF">HD593_000636</name>
</gene>
<keyword evidence="5" id="KW-0067">ATP-binding</keyword>
<keyword evidence="3" id="KW-0378">Hydrolase</keyword>
<proteinExistence type="inferred from homology"/>
<dbReference type="GO" id="GO:0005524">
    <property type="term" value="F:ATP binding"/>
    <property type="evidence" value="ECO:0007669"/>
    <property type="project" value="UniProtKB-KW"/>
</dbReference>
<evidence type="ECO:0000256" key="2">
    <source>
        <dbReference type="ARBA" id="ARBA00022741"/>
    </source>
</evidence>
<keyword evidence="4" id="KW-0347">Helicase</keyword>
<evidence type="ECO:0000259" key="7">
    <source>
        <dbReference type="Pfam" id="PF13086"/>
    </source>
</evidence>
<dbReference type="Proteomes" id="UP000565579">
    <property type="component" value="Unassembled WGS sequence"/>
</dbReference>
<dbReference type="PANTHER" id="PTHR43788:SF8">
    <property type="entry name" value="DNA-BINDING PROTEIN SMUBP-2"/>
    <property type="match status" value="1"/>
</dbReference>
<dbReference type="RefSeq" id="WP_221524592.1">
    <property type="nucleotide sequence ID" value="NZ_BAAAXY010000106.1"/>
</dbReference>
<evidence type="ECO:0000259" key="8">
    <source>
        <dbReference type="Pfam" id="PF13087"/>
    </source>
</evidence>
<keyword evidence="10" id="KW-1185">Reference proteome</keyword>
<evidence type="ECO:0000256" key="5">
    <source>
        <dbReference type="ARBA" id="ARBA00022840"/>
    </source>
</evidence>
<comment type="caution">
    <text evidence="9">The sequence shown here is derived from an EMBL/GenBank/DDBJ whole genome shotgun (WGS) entry which is preliminary data.</text>
</comment>
<comment type="similarity">
    <text evidence="1">Belongs to the DNA2/NAM7 helicase family.</text>
</comment>
<dbReference type="AlphaFoldDB" id="A0A7X0NM75"/>
<dbReference type="SUPFAM" id="SSF52540">
    <property type="entry name" value="P-loop containing nucleoside triphosphate hydrolases"/>
    <property type="match status" value="2"/>
</dbReference>
<dbReference type="InterPro" id="IPR050534">
    <property type="entry name" value="Coronavir_polyprotein_1ab"/>
</dbReference>
<organism evidence="9 10">
    <name type="scientific">Nonomuraea rubra</name>
    <dbReference type="NCBI Taxonomy" id="46180"/>
    <lineage>
        <taxon>Bacteria</taxon>
        <taxon>Bacillati</taxon>
        <taxon>Actinomycetota</taxon>
        <taxon>Actinomycetes</taxon>
        <taxon>Streptosporangiales</taxon>
        <taxon>Streptosporangiaceae</taxon>
        <taxon>Nonomuraea</taxon>
    </lineage>
</organism>
<sequence>MSHLNDSRARVMEFWRACELFSPPSLPRVDPRDEREPVFRVQAGALLPWEAGHPLQRRRIRPNMTWRYIVYGGVFQLERVRLLLEKVFGPDPENFDRAPQGASALFAMLVTEEGRPLLGAWEFSSAAWAAGRTVSPGHRDPAWLRGFDVAAGRVGAAGEELVAALEHDTRAAELRDEGVCVGRPLRQDDLRALMKLTADRFGVEEVLAPDGLLVKCVQVSRRREHDDDGSTDFLNSFIVQDLERVASAVRAGAYGAALDTYLRIPEPSRVDVRKEPQVVLDHVAPEQVPAGRWPQGPGLPLALSQQFAVNTIMSELAPRAGLFAVNGPPGTGKTTMLRDLIAANVVERALRLSRLPSTEAAFRGEMRWQTGDFRRVVSLWREELTGFEMVVTSANNGAVENVTTEIPGEKAIDALWRGEAAYFDDVASRVLGEPAWGLVAAKLGRKSYRMEFVSKAWYGTADEPGLRMSFETWQDTTTEPWATAVESFTLAYERVQALRSERATAHDALRDMPVQQRIITRATAQITAAEDRLTTLRTEFDDAKRLEGTAREEITARKRSRQEHQQFQPSLVTALFTLGKASREWHAQDRALAGDVQSAEHALGTATARLERLRQAAAQISHERDSRRAELHNARSRLAEIQSRLAVQQERLGRFFPDERWWTDEKHRESQTLWTDEAWNHARTDLFVEALRLHQAFLRAEARRMRRSLQAAMDVVTGDVPAGVPEEAVRAAWQSLFFLVPVVSTTFASFDRVFAHLTREALGWLFIDEAGQAAPQLAAGAIWRSRRVVAVGDPLQLEPVVTLPFAAQQALRRTFGVQEEHWLPGRTSVQQLADHTNAYGTYLPGEDAPVWVGAPLRVHRRCDEPMFGISNTIAYDGLMVYGKITEAPVELPESVWIDVVGAGSSGHWIPEEGAALERILTRLARDKVAPEDIFVISPFRDVVRGMQQVARRFPGVEAGTVHTAQGKEAKVVVLVLGGDPQRPGAKAWAAMRPNLLNVAVSRAKRRLYVIGDRASWSTQRYFNVLARDLPKLVLPPESPTYSDR</sequence>
<feature type="domain" description="DNA2/NAM7 helicase-like C-terminal" evidence="8">
    <location>
        <begin position="910"/>
        <end position="1013"/>
    </location>
</feature>
<feature type="coiled-coil region" evidence="6">
    <location>
        <begin position="519"/>
        <end position="546"/>
    </location>
</feature>
<evidence type="ECO:0000313" key="9">
    <source>
        <dbReference type="EMBL" id="MBB6545841.1"/>
    </source>
</evidence>
<reference evidence="9 10" key="1">
    <citation type="submission" date="2020-08" db="EMBL/GenBank/DDBJ databases">
        <title>Sequencing the genomes of 1000 actinobacteria strains.</title>
        <authorList>
            <person name="Klenk H.-P."/>
        </authorList>
    </citation>
    <scope>NUCLEOTIDE SEQUENCE [LARGE SCALE GENOMIC DNA]</scope>
    <source>
        <strain evidence="9 10">DSM 43768</strain>
    </source>
</reference>
<dbReference type="Pfam" id="PF13086">
    <property type="entry name" value="AAA_11"/>
    <property type="match status" value="1"/>
</dbReference>
<accession>A0A7X0NM75</accession>
<dbReference type="Gene3D" id="3.40.50.300">
    <property type="entry name" value="P-loop containing nucleotide triphosphate hydrolases"/>
    <property type="match status" value="2"/>
</dbReference>
<dbReference type="CDD" id="cd18808">
    <property type="entry name" value="SF1_C_Upf1"/>
    <property type="match status" value="1"/>
</dbReference>
<dbReference type="EMBL" id="JACHMI010000001">
    <property type="protein sequence ID" value="MBB6545841.1"/>
    <property type="molecule type" value="Genomic_DNA"/>
</dbReference>
<evidence type="ECO:0000256" key="6">
    <source>
        <dbReference type="SAM" id="Coils"/>
    </source>
</evidence>
<dbReference type="GO" id="GO:0016787">
    <property type="term" value="F:hydrolase activity"/>
    <property type="evidence" value="ECO:0007669"/>
    <property type="project" value="UniProtKB-KW"/>
</dbReference>
<feature type="domain" description="DNA2/NAM7 helicase helicase" evidence="7">
    <location>
        <begin position="306"/>
        <end position="801"/>
    </location>
</feature>
<dbReference type="InterPro" id="IPR041679">
    <property type="entry name" value="DNA2/NAM7-like_C"/>
</dbReference>
<evidence type="ECO:0000256" key="3">
    <source>
        <dbReference type="ARBA" id="ARBA00022801"/>
    </source>
</evidence>
<keyword evidence="6" id="KW-0175">Coiled coil</keyword>
<keyword evidence="2" id="KW-0547">Nucleotide-binding</keyword>
<feature type="coiled-coil region" evidence="6">
    <location>
        <begin position="596"/>
        <end position="651"/>
    </location>
</feature>
<evidence type="ECO:0000313" key="10">
    <source>
        <dbReference type="Proteomes" id="UP000565579"/>
    </source>
</evidence>
<dbReference type="Pfam" id="PF13087">
    <property type="entry name" value="AAA_12"/>
    <property type="match status" value="1"/>
</dbReference>
<evidence type="ECO:0008006" key="11">
    <source>
        <dbReference type="Google" id="ProtNLM"/>
    </source>
</evidence>
<dbReference type="InterPro" id="IPR027417">
    <property type="entry name" value="P-loop_NTPase"/>
</dbReference>
<dbReference type="InterPro" id="IPR041677">
    <property type="entry name" value="DNA2/NAM7_AAA_11"/>
</dbReference>
<name>A0A7X0NM75_9ACTN</name>
<evidence type="ECO:0000256" key="1">
    <source>
        <dbReference type="ARBA" id="ARBA00007913"/>
    </source>
</evidence>
<dbReference type="GO" id="GO:0003678">
    <property type="term" value="F:DNA helicase activity"/>
    <property type="evidence" value="ECO:0007669"/>
    <property type="project" value="UniProtKB-ARBA"/>
</dbReference>
<dbReference type="PANTHER" id="PTHR43788">
    <property type="entry name" value="DNA2/NAM7 HELICASE FAMILY MEMBER"/>
    <property type="match status" value="1"/>
</dbReference>